<evidence type="ECO:0000313" key="3">
    <source>
        <dbReference type="Proteomes" id="UP001225596"/>
    </source>
</evidence>
<dbReference type="Proteomes" id="UP001225596">
    <property type="component" value="Unassembled WGS sequence"/>
</dbReference>
<proteinExistence type="predicted"/>
<keyword evidence="1" id="KW-0472">Membrane</keyword>
<feature type="transmembrane region" description="Helical" evidence="1">
    <location>
        <begin position="38"/>
        <end position="59"/>
    </location>
</feature>
<evidence type="ECO:0000313" key="2">
    <source>
        <dbReference type="EMBL" id="MDQ9169586.1"/>
    </source>
</evidence>
<dbReference type="EMBL" id="JAUYVH010000002">
    <property type="protein sequence ID" value="MDQ9169586.1"/>
    <property type="molecule type" value="Genomic_DNA"/>
</dbReference>
<keyword evidence="3" id="KW-1185">Reference proteome</keyword>
<keyword evidence="1" id="KW-0812">Transmembrane</keyword>
<keyword evidence="1" id="KW-1133">Transmembrane helix</keyword>
<comment type="caution">
    <text evidence="2">The sequence shown here is derived from an EMBL/GenBank/DDBJ whole genome shotgun (WGS) entry which is preliminary data.</text>
</comment>
<evidence type="ECO:0008006" key="4">
    <source>
        <dbReference type="Google" id="ProtNLM"/>
    </source>
</evidence>
<name>A0ABU1BKT2_9BURK</name>
<reference evidence="2 3" key="1">
    <citation type="submission" date="2023-08" db="EMBL/GenBank/DDBJ databases">
        <title>Oxalobacteraceae gen .nov., isolated from river sludge outside the plant.</title>
        <authorList>
            <person name="Zhao S.Y."/>
        </authorList>
    </citation>
    <scope>NUCLEOTIDE SEQUENCE [LARGE SCALE GENOMIC DNA]</scope>
    <source>
        <strain evidence="2 3">R-40</strain>
    </source>
</reference>
<sequence length="106" mass="12635">MKDDGQQKLDQAYEGLERETPDRIARAIRWLRDPKSKWVRLPLGFVLIAGGLFGFLPILGFEFIPLGLLLIAQDVPFLREPVGRFTLWLEHKWVDLRHWWQQKRQR</sequence>
<organism evidence="2 3">
    <name type="scientific">Keguizhuia sedimenti</name>
    <dbReference type="NCBI Taxonomy" id="3064264"/>
    <lineage>
        <taxon>Bacteria</taxon>
        <taxon>Pseudomonadati</taxon>
        <taxon>Pseudomonadota</taxon>
        <taxon>Betaproteobacteria</taxon>
        <taxon>Burkholderiales</taxon>
        <taxon>Oxalobacteraceae</taxon>
        <taxon>Keguizhuia</taxon>
    </lineage>
</organism>
<protein>
    <recommendedName>
        <fullName evidence="4">Transmembrane protein PGPGW</fullName>
    </recommendedName>
</protein>
<accession>A0ABU1BKT2</accession>
<evidence type="ECO:0000256" key="1">
    <source>
        <dbReference type="SAM" id="Phobius"/>
    </source>
</evidence>
<dbReference type="RefSeq" id="WP_338435524.1">
    <property type="nucleotide sequence ID" value="NZ_JAUYVH010000002.1"/>
</dbReference>
<gene>
    <name evidence="2" type="ORF">Q8A64_04085</name>
</gene>